<evidence type="ECO:0000256" key="1">
    <source>
        <dbReference type="ARBA" id="ARBA00022723"/>
    </source>
</evidence>
<comment type="similarity">
    <text evidence="5">Belongs to the LECT2/MIM-1 family.</text>
</comment>
<keyword evidence="3" id="KW-0862">Zinc</keyword>
<dbReference type="InterPro" id="IPR011055">
    <property type="entry name" value="Dup_hybrid_motif"/>
</dbReference>
<name>A0ABD1IQJ2_9TELE</name>
<keyword evidence="7" id="KW-1185">Reference proteome</keyword>
<dbReference type="Gene3D" id="2.70.70.10">
    <property type="entry name" value="Glucose Permease (Domain IIA)"/>
    <property type="match status" value="1"/>
</dbReference>
<keyword evidence="1" id="KW-0479">Metal-binding</keyword>
<protein>
    <submittedName>
        <fullName evidence="6">Uncharacterized protein</fullName>
    </submittedName>
</protein>
<organism evidence="6 7">
    <name type="scientific">Coilia grayii</name>
    <name type="common">Gray's grenadier anchovy</name>
    <dbReference type="NCBI Taxonomy" id="363190"/>
    <lineage>
        <taxon>Eukaryota</taxon>
        <taxon>Metazoa</taxon>
        <taxon>Chordata</taxon>
        <taxon>Craniata</taxon>
        <taxon>Vertebrata</taxon>
        <taxon>Euteleostomi</taxon>
        <taxon>Actinopterygii</taxon>
        <taxon>Neopterygii</taxon>
        <taxon>Teleostei</taxon>
        <taxon>Clupei</taxon>
        <taxon>Clupeiformes</taxon>
        <taxon>Clupeoidei</taxon>
        <taxon>Engraulidae</taxon>
        <taxon>Coilinae</taxon>
        <taxon>Coilia</taxon>
    </lineage>
</organism>
<dbReference type="PANTHER" id="PTHR11329:SF0">
    <property type="entry name" value="LEUKOCYTE CELL-DERIVED CHEMOTAXIN-2"/>
    <property type="match status" value="1"/>
</dbReference>
<dbReference type="AlphaFoldDB" id="A0ABD1IQJ2"/>
<evidence type="ECO:0000313" key="6">
    <source>
        <dbReference type="EMBL" id="KAL2077270.1"/>
    </source>
</evidence>
<dbReference type="EMBL" id="JBHFQA010000024">
    <property type="protein sequence ID" value="KAL2077270.1"/>
    <property type="molecule type" value="Genomic_DNA"/>
</dbReference>
<accession>A0ABD1IQJ2</accession>
<evidence type="ECO:0000256" key="4">
    <source>
        <dbReference type="ARBA" id="ARBA00023157"/>
    </source>
</evidence>
<evidence type="ECO:0000256" key="5">
    <source>
        <dbReference type="ARBA" id="ARBA00024361"/>
    </source>
</evidence>
<sequence>MDTDGDVDITGPDVYALFDVKLDGPAAAYRNPTALQKLINDGVRFSGEGLCVKLFYVKPDRYRGSLKKGQRIGRLLPMQKVYRRITSHTHVQMCDESNPTNYF</sequence>
<evidence type="ECO:0000256" key="2">
    <source>
        <dbReference type="ARBA" id="ARBA00022729"/>
    </source>
</evidence>
<gene>
    <name evidence="6" type="ORF">ACEWY4_026774</name>
</gene>
<dbReference type="InterPro" id="IPR008663">
    <property type="entry name" value="LECT2"/>
</dbReference>
<evidence type="ECO:0000313" key="7">
    <source>
        <dbReference type="Proteomes" id="UP001591681"/>
    </source>
</evidence>
<dbReference type="Proteomes" id="UP001591681">
    <property type="component" value="Unassembled WGS sequence"/>
</dbReference>
<dbReference type="PANTHER" id="PTHR11329">
    <property type="entry name" value="LEUKOCYTE CELL-DERIVED CHEMOTAXIN 2"/>
    <property type="match status" value="1"/>
</dbReference>
<evidence type="ECO:0000256" key="3">
    <source>
        <dbReference type="ARBA" id="ARBA00022833"/>
    </source>
</evidence>
<keyword evidence="4" id="KW-1015">Disulfide bond</keyword>
<reference evidence="6 7" key="1">
    <citation type="submission" date="2024-09" db="EMBL/GenBank/DDBJ databases">
        <title>A chromosome-level genome assembly of Gray's grenadier anchovy, Coilia grayii.</title>
        <authorList>
            <person name="Fu Z."/>
        </authorList>
    </citation>
    <scope>NUCLEOTIDE SEQUENCE [LARGE SCALE GENOMIC DNA]</scope>
    <source>
        <strain evidence="6">G4</strain>
        <tissue evidence="6">Muscle</tissue>
    </source>
</reference>
<dbReference type="GO" id="GO:0046872">
    <property type="term" value="F:metal ion binding"/>
    <property type="evidence" value="ECO:0007669"/>
    <property type="project" value="UniProtKB-KW"/>
</dbReference>
<comment type="caution">
    <text evidence="6">The sequence shown here is derived from an EMBL/GenBank/DDBJ whole genome shotgun (WGS) entry which is preliminary data.</text>
</comment>
<proteinExistence type="inferred from homology"/>
<keyword evidence="2" id="KW-0732">Signal</keyword>